<organism evidence="1 2">
    <name type="scientific">Calidithermus terrae</name>
    <dbReference type="NCBI Taxonomy" id="1408545"/>
    <lineage>
        <taxon>Bacteria</taxon>
        <taxon>Thermotogati</taxon>
        <taxon>Deinococcota</taxon>
        <taxon>Deinococci</taxon>
        <taxon>Thermales</taxon>
        <taxon>Thermaceae</taxon>
        <taxon>Calidithermus</taxon>
    </lineage>
</organism>
<name>A0A399F4Z2_9DEIN</name>
<proteinExistence type="predicted"/>
<dbReference type="InterPro" id="IPR018777">
    <property type="entry name" value="Replication_initiator_prot_A"/>
</dbReference>
<dbReference type="AlphaFoldDB" id="A0A399F4Z2"/>
<dbReference type="EMBL" id="QXDL01000004">
    <property type="protein sequence ID" value="RIH90726.1"/>
    <property type="molecule type" value="Genomic_DNA"/>
</dbReference>
<dbReference type="Proteomes" id="UP000265715">
    <property type="component" value="Unassembled WGS sequence"/>
</dbReference>
<sequence>MKEDPRRDLPRHIDEGNLARLGLISIQERIPEDLVEWKVELNLGGNRAQLRCAAVPTYGGVPHGLDNDVSLALLTIYQAAGSPADGTFVTTAYQILKTIGLDTSGRYYRALRESLMRLTHTTYTASQAWHADGRWQSRTFRYLDNIEFTHKDEGELDSSSVIEITLGKEIVRSVRARYIKPLDLELLTSLKRPLTRALFRLLDGQRLPADLPGPVRAFQVRLLEWADVCKIVDKRPEKIRRTLKNAHDELIERGYLECVEYVGSGKAQVIVYHFGDVRPLPDPAAVDLLVRSGLSLPTAQRYAREYGYPRVKERVALFEAILEGGYRPRNRQGFLVDVLRDEQGKYANPGGFVAENKKAARRARGAGEARASAEAEGDSLAEWKAKSPEERLSHLKSLLAVVLRKEFKPLEFSFLFELLEAGEVDRDWLYAEVLANSTPRRASELAQRLRGMLEG</sequence>
<evidence type="ECO:0000313" key="1">
    <source>
        <dbReference type="EMBL" id="RIH90726.1"/>
    </source>
</evidence>
<dbReference type="Pfam" id="PF10134">
    <property type="entry name" value="RPA"/>
    <property type="match status" value="1"/>
</dbReference>
<dbReference type="OrthoDB" id="24028at2"/>
<gene>
    <name evidence="1" type="ORF">Mterra_00220</name>
</gene>
<keyword evidence="2" id="KW-1185">Reference proteome</keyword>
<protein>
    <submittedName>
        <fullName evidence="1">Replication initiator protein A</fullName>
    </submittedName>
</protein>
<accession>A0A399F4Z2</accession>
<comment type="caution">
    <text evidence="1">The sequence shown here is derived from an EMBL/GenBank/DDBJ whole genome shotgun (WGS) entry which is preliminary data.</text>
</comment>
<reference evidence="1 2" key="1">
    <citation type="submission" date="2018-08" db="EMBL/GenBank/DDBJ databases">
        <title>Meiothermus terrae DSM 26712 genome sequencing project.</title>
        <authorList>
            <person name="Da Costa M.S."/>
            <person name="Albuquerque L."/>
            <person name="Raposo P."/>
            <person name="Froufe H.J.C."/>
            <person name="Barroso C.S."/>
            <person name="Egas C."/>
        </authorList>
    </citation>
    <scope>NUCLEOTIDE SEQUENCE [LARGE SCALE GENOMIC DNA]</scope>
    <source>
        <strain evidence="1 2">DSM 26712</strain>
    </source>
</reference>
<dbReference type="RefSeq" id="WP_119313491.1">
    <property type="nucleotide sequence ID" value="NZ_QXDL01000004.1"/>
</dbReference>
<evidence type="ECO:0000313" key="2">
    <source>
        <dbReference type="Proteomes" id="UP000265715"/>
    </source>
</evidence>